<keyword evidence="1" id="KW-0812">Transmembrane</keyword>
<organism evidence="2">
    <name type="scientific">mine drainage metagenome</name>
    <dbReference type="NCBI Taxonomy" id="410659"/>
    <lineage>
        <taxon>unclassified sequences</taxon>
        <taxon>metagenomes</taxon>
        <taxon>ecological metagenomes</taxon>
    </lineage>
</organism>
<keyword evidence="1" id="KW-0472">Membrane</keyword>
<name>T1A7S7_9ZZZZ</name>
<evidence type="ECO:0000313" key="3">
    <source>
        <dbReference type="EMBL" id="EQD79986.1"/>
    </source>
</evidence>
<evidence type="ECO:0000256" key="1">
    <source>
        <dbReference type="SAM" id="Phobius"/>
    </source>
</evidence>
<evidence type="ECO:0000313" key="2">
    <source>
        <dbReference type="EMBL" id="EQD36954.1"/>
    </source>
</evidence>
<proteinExistence type="predicted"/>
<accession>T1A7S7</accession>
<reference evidence="2" key="2">
    <citation type="journal article" date="2014" name="ISME J.">
        <title>Microbial stratification in low pH oxic and suboxic macroscopic growths along an acid mine drainage.</title>
        <authorList>
            <person name="Mendez-Garcia C."/>
            <person name="Mesa V."/>
            <person name="Sprenger R.R."/>
            <person name="Richter M."/>
            <person name="Diez M.S."/>
            <person name="Solano J."/>
            <person name="Bargiela R."/>
            <person name="Golyshina O.V."/>
            <person name="Manteca A."/>
            <person name="Ramos J.L."/>
            <person name="Gallego J.R."/>
            <person name="Llorente I."/>
            <person name="Martins Dos Santos V.A."/>
            <person name="Jensen O.N."/>
            <person name="Pelaez A.I."/>
            <person name="Sanchez J."/>
            <person name="Ferrer M."/>
        </authorList>
    </citation>
    <scope>NUCLEOTIDE SEQUENCE</scope>
</reference>
<feature type="transmembrane region" description="Helical" evidence="1">
    <location>
        <begin position="12"/>
        <end position="33"/>
    </location>
</feature>
<dbReference type="EMBL" id="AUZX01001041">
    <property type="protein sequence ID" value="EQD79986.1"/>
    <property type="molecule type" value="Genomic_DNA"/>
</dbReference>
<sequence>MVVDMPRASTSVLMAGFGWIGAGIVSFATWYTISIRVSTGFSNPSGMLYLSVLVTIVGILVLVFRRKIDRIVEEKETRQSPKVHKKQ</sequence>
<gene>
    <name evidence="3" type="ORF">B1A_01363</name>
    <name evidence="2" type="ORF">B2A_11949</name>
</gene>
<protein>
    <submittedName>
        <fullName evidence="2">Uncharacterized protein</fullName>
    </submittedName>
</protein>
<comment type="caution">
    <text evidence="2">The sequence shown here is derived from an EMBL/GenBank/DDBJ whole genome shotgun (WGS) entry which is preliminary data.</text>
</comment>
<dbReference type="AlphaFoldDB" id="T1A7S7"/>
<feature type="transmembrane region" description="Helical" evidence="1">
    <location>
        <begin position="45"/>
        <end position="64"/>
    </location>
</feature>
<reference evidence="2" key="1">
    <citation type="submission" date="2013-08" db="EMBL/GenBank/DDBJ databases">
        <authorList>
            <person name="Mendez C."/>
            <person name="Richter M."/>
            <person name="Ferrer M."/>
            <person name="Sanchez J."/>
        </authorList>
    </citation>
    <scope>NUCLEOTIDE SEQUENCE</scope>
</reference>
<keyword evidence="1" id="KW-1133">Transmembrane helix</keyword>
<dbReference type="EMBL" id="AUZZ01008624">
    <property type="protein sequence ID" value="EQD36954.1"/>
    <property type="molecule type" value="Genomic_DNA"/>
</dbReference>